<sequence length="545" mass="61456">MNTSSSPLVSGRESSDRYRVVSAVCTLPPAAAHRPKLRPQARKQTASSRTFPASELWANQSAGQSEGGPITERGGDGVVVSNCPRFLYVPDQNVRSPSSSVSVARNAPACGCARQAHIQRKRDLNRNNITRITKVDFSGLKNLRILHLEDNQISVIERGAFQDLRLLERLRVNRNKLQFLPELLFQSNPKLGRLHRKAYSKVVARSVQMCSQIDMWRHGKEKKGAWGTGERHRERERVMARNTQTRTNSHVAESETESACEAHMLQWVRQEMTVRQTTTTTAKEREEDQEPKERGAQTKASSVAFLVKVVLKQFAGGRGESALVTKRCRVFRSASFALLDPLRQLSEISCQARSVFCYENLQFELSCIKTLKRIGNITIVKFGPDLFLFNCRLLVVSVIMEVDFPAHVHRTTCRTRLSLQLNICLPSPIFEALFSFSAKFNPDTLRWHESGEQLCQCIKKINISPYLLRFFLSVSFFSPFCLATILSPPHLVSPASVFSLRRVGLIFIDVSINTALFSSQERIRAYECVRNINAALCSLLLIDGD</sequence>
<dbReference type="SMART" id="SM00369">
    <property type="entry name" value="LRR_TYP"/>
    <property type="match status" value="2"/>
</dbReference>
<dbReference type="GO" id="GO:0005615">
    <property type="term" value="C:extracellular space"/>
    <property type="evidence" value="ECO:0007669"/>
    <property type="project" value="TreeGrafter"/>
</dbReference>
<evidence type="ECO:0000256" key="4">
    <source>
        <dbReference type="SAM" id="MobiDB-lite"/>
    </source>
</evidence>
<dbReference type="Pfam" id="PF13855">
    <property type="entry name" value="LRR_8"/>
    <property type="match status" value="1"/>
</dbReference>
<keyword evidence="1" id="KW-0433">Leucine-rich repeat</keyword>
<feature type="compositionally biased region" description="Basic and acidic residues" evidence="4">
    <location>
        <begin position="282"/>
        <end position="296"/>
    </location>
</feature>
<dbReference type="InterPro" id="IPR032675">
    <property type="entry name" value="LRR_dom_sf"/>
</dbReference>
<dbReference type="InterPro" id="IPR050328">
    <property type="entry name" value="Dev_Immune_Receptor"/>
</dbReference>
<evidence type="ECO:0000256" key="3">
    <source>
        <dbReference type="ARBA" id="ARBA00022737"/>
    </source>
</evidence>
<dbReference type="GO" id="GO:0031012">
    <property type="term" value="C:extracellular matrix"/>
    <property type="evidence" value="ECO:0007669"/>
    <property type="project" value="TreeGrafter"/>
</dbReference>
<feature type="region of interest" description="Disordered" evidence="4">
    <location>
        <begin position="29"/>
        <end position="72"/>
    </location>
</feature>
<dbReference type="PANTHER" id="PTHR24373:SF370">
    <property type="entry name" value="FISH-LIPS, ISOFORM E"/>
    <property type="match status" value="1"/>
</dbReference>
<dbReference type="SUPFAM" id="SSF52058">
    <property type="entry name" value="L domain-like"/>
    <property type="match status" value="1"/>
</dbReference>
<dbReference type="PANTHER" id="PTHR24373">
    <property type="entry name" value="SLIT RELATED LEUCINE-RICH REPEAT NEURONAL PROTEIN"/>
    <property type="match status" value="1"/>
</dbReference>
<keyword evidence="3" id="KW-0677">Repeat</keyword>
<proteinExistence type="predicted"/>
<comment type="caution">
    <text evidence="5">The sequence shown here is derived from an EMBL/GenBank/DDBJ whole genome shotgun (WGS) entry which is preliminary data.</text>
</comment>
<reference evidence="5 6" key="1">
    <citation type="submission" date="2019-06" db="EMBL/GenBank/DDBJ databases">
        <title>Draft genomes of female and male turbot (Scophthalmus maximus).</title>
        <authorList>
            <person name="Xu H."/>
            <person name="Xu X.-W."/>
            <person name="Shao C."/>
            <person name="Chen S."/>
        </authorList>
    </citation>
    <scope>NUCLEOTIDE SEQUENCE [LARGE SCALE GENOMIC DNA]</scope>
    <source>
        <strain evidence="5">Ysfricsl-2016a</strain>
        <tissue evidence="5">Blood</tissue>
    </source>
</reference>
<accession>A0A6A4TD08</accession>
<dbReference type="AlphaFoldDB" id="A0A6A4TD08"/>
<protein>
    <submittedName>
        <fullName evidence="5">Uncharacterized protein</fullName>
    </submittedName>
</protein>
<dbReference type="InterPro" id="IPR003591">
    <property type="entry name" value="Leu-rich_rpt_typical-subtyp"/>
</dbReference>
<evidence type="ECO:0000256" key="1">
    <source>
        <dbReference type="ARBA" id="ARBA00022614"/>
    </source>
</evidence>
<evidence type="ECO:0000313" key="6">
    <source>
        <dbReference type="Proteomes" id="UP000438429"/>
    </source>
</evidence>
<feature type="region of interest" description="Disordered" evidence="4">
    <location>
        <begin position="275"/>
        <end position="297"/>
    </location>
</feature>
<organism evidence="5 6">
    <name type="scientific">Scophthalmus maximus</name>
    <name type="common">Turbot</name>
    <name type="synonym">Psetta maxima</name>
    <dbReference type="NCBI Taxonomy" id="52904"/>
    <lineage>
        <taxon>Eukaryota</taxon>
        <taxon>Metazoa</taxon>
        <taxon>Chordata</taxon>
        <taxon>Craniata</taxon>
        <taxon>Vertebrata</taxon>
        <taxon>Euteleostomi</taxon>
        <taxon>Actinopterygii</taxon>
        <taxon>Neopterygii</taxon>
        <taxon>Teleostei</taxon>
        <taxon>Neoteleostei</taxon>
        <taxon>Acanthomorphata</taxon>
        <taxon>Carangaria</taxon>
        <taxon>Pleuronectiformes</taxon>
        <taxon>Pleuronectoidei</taxon>
        <taxon>Scophthalmidae</taxon>
        <taxon>Scophthalmus</taxon>
    </lineage>
</organism>
<dbReference type="EMBL" id="VEVO01000007">
    <property type="protein sequence ID" value="KAF0040092.1"/>
    <property type="molecule type" value="Genomic_DNA"/>
</dbReference>
<evidence type="ECO:0000256" key="2">
    <source>
        <dbReference type="ARBA" id="ARBA00022729"/>
    </source>
</evidence>
<keyword evidence="2" id="KW-0732">Signal</keyword>
<gene>
    <name evidence="5" type="ORF">F2P81_008327</name>
</gene>
<dbReference type="PROSITE" id="PS51450">
    <property type="entry name" value="LRR"/>
    <property type="match status" value="1"/>
</dbReference>
<evidence type="ECO:0000313" key="5">
    <source>
        <dbReference type="EMBL" id="KAF0040092.1"/>
    </source>
</evidence>
<feature type="compositionally biased region" description="Polar residues" evidence="4">
    <location>
        <begin position="42"/>
        <end position="64"/>
    </location>
</feature>
<dbReference type="InterPro" id="IPR001611">
    <property type="entry name" value="Leu-rich_rpt"/>
</dbReference>
<dbReference type="Gene3D" id="3.80.10.10">
    <property type="entry name" value="Ribonuclease Inhibitor"/>
    <property type="match status" value="1"/>
</dbReference>
<dbReference type="Proteomes" id="UP000438429">
    <property type="component" value="Unassembled WGS sequence"/>
</dbReference>
<name>A0A6A4TD08_SCOMX</name>